<dbReference type="PANTHER" id="PTHR38360:SF1">
    <property type="entry name" value="F12P19.7"/>
    <property type="match status" value="1"/>
</dbReference>
<reference evidence="2" key="1">
    <citation type="journal article" date="2022" name="Front. Genet.">
        <title>Chromosome-Scale Assembly of the Dendrobium nobile Genome Provides Insights Into the Molecular Mechanism of the Biosynthesis of the Medicinal Active Ingredient of Dendrobium.</title>
        <authorList>
            <person name="Xu Q."/>
            <person name="Niu S.-C."/>
            <person name="Li K.-L."/>
            <person name="Zheng P.-J."/>
            <person name="Zhang X.-J."/>
            <person name="Jia Y."/>
            <person name="Liu Y."/>
            <person name="Niu Y.-X."/>
            <person name="Yu L.-H."/>
            <person name="Chen D.-F."/>
            <person name="Zhang G.-Q."/>
        </authorList>
    </citation>
    <scope>NUCLEOTIDE SEQUENCE</scope>
    <source>
        <tissue evidence="2">Leaf</tissue>
    </source>
</reference>
<dbReference type="OrthoDB" id="409848at2759"/>
<protein>
    <recommendedName>
        <fullName evidence="4">DUF4283 domain-containing protein</fullName>
    </recommendedName>
</protein>
<evidence type="ECO:0000256" key="1">
    <source>
        <dbReference type="SAM" id="MobiDB-lite"/>
    </source>
</evidence>
<feature type="region of interest" description="Disordered" evidence="1">
    <location>
        <begin position="284"/>
        <end position="307"/>
    </location>
</feature>
<evidence type="ECO:0000313" key="3">
    <source>
        <dbReference type="Proteomes" id="UP000829196"/>
    </source>
</evidence>
<comment type="caution">
    <text evidence="2">The sequence shown here is derived from an EMBL/GenBank/DDBJ whole genome shotgun (WGS) entry which is preliminary data.</text>
</comment>
<name>A0A8T3C8C0_DENNO</name>
<organism evidence="2 3">
    <name type="scientific">Dendrobium nobile</name>
    <name type="common">Orchid</name>
    <dbReference type="NCBI Taxonomy" id="94219"/>
    <lineage>
        <taxon>Eukaryota</taxon>
        <taxon>Viridiplantae</taxon>
        <taxon>Streptophyta</taxon>
        <taxon>Embryophyta</taxon>
        <taxon>Tracheophyta</taxon>
        <taxon>Spermatophyta</taxon>
        <taxon>Magnoliopsida</taxon>
        <taxon>Liliopsida</taxon>
        <taxon>Asparagales</taxon>
        <taxon>Orchidaceae</taxon>
        <taxon>Epidendroideae</taxon>
        <taxon>Malaxideae</taxon>
        <taxon>Dendrobiinae</taxon>
        <taxon>Dendrobium</taxon>
    </lineage>
</organism>
<feature type="compositionally biased region" description="Basic and acidic residues" evidence="1">
    <location>
        <begin position="289"/>
        <end position="307"/>
    </location>
</feature>
<keyword evidence="3" id="KW-1185">Reference proteome</keyword>
<dbReference type="EMBL" id="JAGYWB010000002">
    <property type="protein sequence ID" value="KAI0529208.1"/>
    <property type="molecule type" value="Genomic_DNA"/>
</dbReference>
<gene>
    <name evidence="2" type="ORF">KFK09_001755</name>
</gene>
<evidence type="ECO:0000313" key="2">
    <source>
        <dbReference type="EMBL" id="KAI0529208.1"/>
    </source>
</evidence>
<dbReference type="Proteomes" id="UP000829196">
    <property type="component" value="Unassembled WGS sequence"/>
</dbReference>
<accession>A0A8T3C8C0</accession>
<proteinExistence type="predicted"/>
<dbReference type="AlphaFoldDB" id="A0A8T3C8C0"/>
<evidence type="ECO:0008006" key="4">
    <source>
        <dbReference type="Google" id="ProtNLM"/>
    </source>
</evidence>
<sequence length="599" mass="66970">MQEELHRHLGAELNKQGFTHLRRMMLDGSVWPEYNKKYARGAASAPRWRLDGIDLALTAVRKRLQEPLVIFSLYSPNPFALSHLCLPGITMILEQLGWPLITIKGNYNCLSKAAANVTTHLKPILAWVDCNLGMWTFSRENYKLKVLTSLANSMSLMQEVKMWIKQSFNHSFNVSNPDDMDDLYALLFDVVIDQIFAPEDIKYNLLTFLDNFNVSDDANFDFLINQSMWRYDKRVQNSSILGSKYMEGEDGKLTWFNAAVSVRVGLGVGIGEWFACHLPGGGGDGNAGNDEKRQSSEGAKLDDSPPKLEKELKLKSAVSIKLNSMFNELDSSMEVEEIDPIVDCMDDMEEIFDVNAAMPGWDCTMEVSSNLAVLNDVVVENVAMDGGSSTSVVGIAVVEAVGVTGAWLISSGLSNPSCITRDVSRRGNAWRKPEHIPILHPEEIIAISADSVSIDLNLEIVKANMAMLEHAEVGENPRKKCFILLVEVRDPTPDAILCGGPWFIGGNLVELDRWTPCFSLVSMEGLSSPVWIQLPNLALHYWDDCNISRIALRIGIPLWIDAQIENWGRREHARVCVRMNFANKLQVGIWVNGLNGRFY</sequence>
<dbReference type="PANTHER" id="PTHR38360">
    <property type="entry name" value="OS03G0120000 PROTEIN"/>
    <property type="match status" value="1"/>
</dbReference>